<dbReference type="OrthoDB" id="9801249at2"/>
<dbReference type="InterPro" id="IPR036052">
    <property type="entry name" value="TrpB-like_PALP_sf"/>
</dbReference>
<proteinExistence type="inferred from homology"/>
<evidence type="ECO:0000256" key="5">
    <source>
        <dbReference type="PIRSR" id="PIRSR006278-2"/>
    </source>
</evidence>
<organism evidence="8 9">
    <name type="scientific">Spongiactinospora rosea</name>
    <dbReference type="NCBI Taxonomy" id="2248750"/>
    <lineage>
        <taxon>Bacteria</taxon>
        <taxon>Bacillati</taxon>
        <taxon>Actinomycetota</taxon>
        <taxon>Actinomycetes</taxon>
        <taxon>Streptosporangiales</taxon>
        <taxon>Streptosporangiaceae</taxon>
        <taxon>Spongiactinospora</taxon>
    </lineage>
</organism>
<reference evidence="8 9" key="1">
    <citation type="submission" date="2018-06" db="EMBL/GenBank/DDBJ databases">
        <title>Sphaerisporangium craniellae sp. nov., isolated from a marine sponge in the South China Sea.</title>
        <authorList>
            <person name="Li L."/>
        </authorList>
    </citation>
    <scope>NUCLEOTIDE SEQUENCE [LARGE SCALE GENOMIC DNA]</scope>
    <source>
        <strain evidence="8 9">LHW63015</strain>
    </source>
</reference>
<evidence type="ECO:0000313" key="8">
    <source>
        <dbReference type="EMBL" id="RBQ19979.1"/>
    </source>
</evidence>
<feature type="active site" description="Nucleophile" evidence="4">
    <location>
        <position position="60"/>
    </location>
</feature>
<comment type="similarity">
    <text evidence="2">Belongs to the ACC deaminase/D-cysteine desulfhydrase family.</text>
</comment>
<evidence type="ECO:0000313" key="9">
    <source>
        <dbReference type="Proteomes" id="UP000253303"/>
    </source>
</evidence>
<keyword evidence="9" id="KW-1185">Reference proteome</keyword>
<name>A0A366M308_9ACTN</name>
<dbReference type="Proteomes" id="UP000253303">
    <property type="component" value="Unassembled WGS sequence"/>
</dbReference>
<dbReference type="PIRSF" id="PIRSF006278">
    <property type="entry name" value="ACCD_DCysDesulf"/>
    <property type="match status" value="1"/>
</dbReference>
<evidence type="ECO:0000256" key="4">
    <source>
        <dbReference type="PIRSR" id="PIRSR006278-1"/>
    </source>
</evidence>
<sequence>MDITPLTSVADERLGGVRLSLKRDDLIDPEIIGNKWRKLRHNLAGLRPGRPLLTFGGAYSGHLRAVAAAGRRLGVPTIGVVRGEERLPLNPSLGLAATYGMRLRYLDRTTYRAKHTPEVIAALRAELGDFHLIPEGGSNAAGVRGCAELPAEITTGYDVICCPVGTGGTLAGIAAGLPPGRRALGFAVLRGAAYLAGEVTRLQREAYGEPTANWELDLGHHFGGYARVPPELEAFAAGFEDRHGLEVERIYVAKMLYGIYARARAGRFPPGARVVAVITGRRSLPQPSTPVAPCEAPTGLDSGDPRCRR</sequence>
<evidence type="ECO:0000256" key="3">
    <source>
        <dbReference type="ARBA" id="ARBA00022898"/>
    </source>
</evidence>
<dbReference type="SUPFAM" id="SSF53686">
    <property type="entry name" value="Tryptophan synthase beta subunit-like PLP-dependent enzymes"/>
    <property type="match status" value="1"/>
</dbReference>
<accession>A0A366M308</accession>
<dbReference type="Pfam" id="PF00291">
    <property type="entry name" value="PALP"/>
    <property type="match status" value="1"/>
</dbReference>
<dbReference type="AlphaFoldDB" id="A0A366M308"/>
<dbReference type="Gene3D" id="3.40.50.1100">
    <property type="match status" value="2"/>
</dbReference>
<dbReference type="GO" id="GO:1901605">
    <property type="term" value="P:alpha-amino acid metabolic process"/>
    <property type="evidence" value="ECO:0007669"/>
    <property type="project" value="UniProtKB-ARBA"/>
</dbReference>
<feature type="modified residue" description="N6-(pyridoxal phosphate)lysine" evidence="5">
    <location>
        <position position="35"/>
    </location>
</feature>
<comment type="cofactor">
    <cofactor evidence="1">
        <name>pyridoxal 5'-phosphate</name>
        <dbReference type="ChEBI" id="CHEBI:597326"/>
    </cofactor>
</comment>
<dbReference type="PANTHER" id="PTHR43780:SF2">
    <property type="entry name" value="1-AMINOCYCLOPROPANE-1-CARBOXYLATE DEAMINASE-RELATED"/>
    <property type="match status" value="1"/>
</dbReference>
<dbReference type="InterPro" id="IPR027278">
    <property type="entry name" value="ACCD_DCysDesulf"/>
</dbReference>
<gene>
    <name evidence="8" type="ORF">DP939_09075</name>
</gene>
<feature type="region of interest" description="Disordered" evidence="6">
    <location>
        <begin position="284"/>
        <end position="309"/>
    </location>
</feature>
<dbReference type="GO" id="GO:0019148">
    <property type="term" value="F:D-cysteine desulfhydrase activity"/>
    <property type="evidence" value="ECO:0007669"/>
    <property type="project" value="TreeGrafter"/>
</dbReference>
<dbReference type="PANTHER" id="PTHR43780">
    <property type="entry name" value="1-AMINOCYCLOPROPANE-1-CARBOXYLATE DEAMINASE-RELATED"/>
    <property type="match status" value="1"/>
</dbReference>
<dbReference type="RefSeq" id="WP_113980184.1">
    <property type="nucleotide sequence ID" value="NZ_QMEY01000003.1"/>
</dbReference>
<dbReference type="InterPro" id="IPR001926">
    <property type="entry name" value="TrpB-like_PALP"/>
</dbReference>
<feature type="domain" description="Tryptophan synthase beta chain-like PALP" evidence="7">
    <location>
        <begin position="4"/>
        <end position="280"/>
    </location>
</feature>
<evidence type="ECO:0000256" key="6">
    <source>
        <dbReference type="SAM" id="MobiDB-lite"/>
    </source>
</evidence>
<comment type="caution">
    <text evidence="8">The sequence shown here is derived from an EMBL/GenBank/DDBJ whole genome shotgun (WGS) entry which is preliminary data.</text>
</comment>
<dbReference type="EMBL" id="QMEY01000003">
    <property type="protein sequence ID" value="RBQ19979.1"/>
    <property type="molecule type" value="Genomic_DNA"/>
</dbReference>
<evidence type="ECO:0000256" key="2">
    <source>
        <dbReference type="ARBA" id="ARBA00008639"/>
    </source>
</evidence>
<evidence type="ECO:0000256" key="1">
    <source>
        <dbReference type="ARBA" id="ARBA00001933"/>
    </source>
</evidence>
<protein>
    <submittedName>
        <fullName evidence="8">1-aminocyclopropane-1-carboxylate deaminase/D-cysteine desulfhydrase</fullName>
    </submittedName>
</protein>
<keyword evidence="3 5" id="KW-0663">Pyridoxal phosphate</keyword>
<evidence type="ECO:0000259" key="7">
    <source>
        <dbReference type="Pfam" id="PF00291"/>
    </source>
</evidence>